<gene>
    <name evidence="2" type="ORF">K5P26_02950</name>
</gene>
<sequence length="71" mass="7256">MRALPYIAALLLGACKEEPDFDARYDAASKEIEARAKALDAAVGAADEVPPGASESGTIAESPPDPALSGR</sequence>
<dbReference type="PROSITE" id="PS51257">
    <property type="entry name" value="PROKAR_LIPOPROTEIN"/>
    <property type="match status" value="1"/>
</dbReference>
<evidence type="ECO:0008006" key="4">
    <source>
        <dbReference type="Google" id="ProtNLM"/>
    </source>
</evidence>
<evidence type="ECO:0000313" key="2">
    <source>
        <dbReference type="EMBL" id="MBY4636095.1"/>
    </source>
</evidence>
<comment type="caution">
    <text evidence="2">The sequence shown here is derived from an EMBL/GenBank/DDBJ whole genome shotgun (WGS) entry which is preliminary data.</text>
</comment>
<feature type="region of interest" description="Disordered" evidence="1">
    <location>
        <begin position="40"/>
        <end position="71"/>
    </location>
</feature>
<dbReference type="Proteomes" id="UP001166571">
    <property type="component" value="Unassembled WGS sequence"/>
</dbReference>
<organism evidence="2 3">
    <name type="scientific">Sphingopyxis jiangsuensis</name>
    <dbReference type="NCBI Taxonomy" id="2871171"/>
    <lineage>
        <taxon>Bacteria</taxon>
        <taxon>Pseudomonadati</taxon>
        <taxon>Pseudomonadota</taxon>
        <taxon>Alphaproteobacteria</taxon>
        <taxon>Sphingomonadales</taxon>
        <taxon>Sphingomonadaceae</taxon>
        <taxon>Sphingopyxis</taxon>
    </lineage>
</organism>
<evidence type="ECO:0000256" key="1">
    <source>
        <dbReference type="SAM" id="MobiDB-lite"/>
    </source>
</evidence>
<accession>A0ABS7MAQ8</accession>
<evidence type="ECO:0000313" key="3">
    <source>
        <dbReference type="Proteomes" id="UP001166571"/>
    </source>
</evidence>
<name>A0ABS7MAQ8_9SPHN</name>
<dbReference type="RefSeq" id="WP_222135697.1">
    <property type="nucleotide sequence ID" value="NZ_JAILXK010000001.1"/>
</dbReference>
<protein>
    <recommendedName>
        <fullName evidence="4">Lipoprotein</fullName>
    </recommendedName>
</protein>
<dbReference type="EMBL" id="JAILXK010000001">
    <property type="protein sequence ID" value="MBY4636095.1"/>
    <property type="molecule type" value="Genomic_DNA"/>
</dbReference>
<reference evidence="2" key="1">
    <citation type="submission" date="2021-08" db="EMBL/GenBank/DDBJ databases">
        <title>Sphingopyxis panaciterrulae sp. nov., isolated from the surface water of the Yellow Sea.</title>
        <authorList>
            <person name="Gao Z."/>
            <person name="Zhang D."/>
            <person name="Zhang A."/>
        </authorList>
    </citation>
    <scope>NUCLEOTIDE SEQUENCE</scope>
    <source>
        <strain evidence="2">XHP0097</strain>
    </source>
</reference>
<proteinExistence type="predicted"/>
<keyword evidence="3" id="KW-1185">Reference proteome</keyword>